<reference evidence="3" key="1">
    <citation type="journal article" date="2020" name="Stud. Mycol.">
        <title>101 Dothideomycetes genomes: a test case for predicting lifestyles and emergence of pathogens.</title>
        <authorList>
            <person name="Haridas S."/>
            <person name="Albert R."/>
            <person name="Binder M."/>
            <person name="Bloem J."/>
            <person name="Labutti K."/>
            <person name="Salamov A."/>
            <person name="Andreopoulos B."/>
            <person name="Baker S."/>
            <person name="Barry K."/>
            <person name="Bills G."/>
            <person name="Bluhm B."/>
            <person name="Cannon C."/>
            <person name="Castanera R."/>
            <person name="Culley D."/>
            <person name="Daum C."/>
            <person name="Ezra D."/>
            <person name="Gonzalez J."/>
            <person name="Henrissat B."/>
            <person name="Kuo A."/>
            <person name="Liang C."/>
            <person name="Lipzen A."/>
            <person name="Lutzoni F."/>
            <person name="Magnuson J."/>
            <person name="Mondo S."/>
            <person name="Nolan M."/>
            <person name="Ohm R."/>
            <person name="Pangilinan J."/>
            <person name="Park H.-J."/>
            <person name="Ramirez L."/>
            <person name="Alfaro M."/>
            <person name="Sun H."/>
            <person name="Tritt A."/>
            <person name="Yoshinaga Y."/>
            <person name="Zwiers L.-H."/>
            <person name="Turgeon B."/>
            <person name="Goodwin S."/>
            <person name="Spatafora J."/>
            <person name="Crous P."/>
            <person name="Grigoriev I."/>
        </authorList>
    </citation>
    <scope>NUCLEOTIDE SEQUENCE</scope>
    <source>
        <strain evidence="3">CBS 260.36</strain>
    </source>
</reference>
<dbReference type="Gene3D" id="3.50.4.10">
    <property type="entry name" value="Hepatocyte Growth Factor"/>
    <property type="match status" value="1"/>
</dbReference>
<dbReference type="EMBL" id="ML996082">
    <property type="protein sequence ID" value="KAF2155727.1"/>
    <property type="molecule type" value="Genomic_DNA"/>
</dbReference>
<organism evidence="3 4">
    <name type="scientific">Myriangium duriaei CBS 260.36</name>
    <dbReference type="NCBI Taxonomy" id="1168546"/>
    <lineage>
        <taxon>Eukaryota</taxon>
        <taxon>Fungi</taxon>
        <taxon>Dikarya</taxon>
        <taxon>Ascomycota</taxon>
        <taxon>Pezizomycotina</taxon>
        <taxon>Dothideomycetes</taxon>
        <taxon>Dothideomycetidae</taxon>
        <taxon>Myriangiales</taxon>
        <taxon>Myriangiaceae</taxon>
        <taxon>Myriangium</taxon>
    </lineage>
</organism>
<evidence type="ECO:0000313" key="3">
    <source>
        <dbReference type="EMBL" id="KAF2155727.1"/>
    </source>
</evidence>
<dbReference type="SUPFAM" id="SSF57414">
    <property type="entry name" value="Hairpin loop containing domain-like"/>
    <property type="match status" value="1"/>
</dbReference>
<feature type="compositionally biased region" description="Gly residues" evidence="1">
    <location>
        <begin position="148"/>
        <end position="164"/>
    </location>
</feature>
<protein>
    <recommendedName>
        <fullName evidence="2">Apple domain-containing protein</fullName>
    </recommendedName>
</protein>
<proteinExistence type="predicted"/>
<evidence type="ECO:0000256" key="1">
    <source>
        <dbReference type="SAM" id="MobiDB-lite"/>
    </source>
</evidence>
<gene>
    <name evidence="3" type="ORF">K461DRAFT_274748</name>
</gene>
<dbReference type="OrthoDB" id="10625291at2759"/>
<dbReference type="InterPro" id="IPR003609">
    <property type="entry name" value="Pan_app"/>
</dbReference>
<evidence type="ECO:0000313" key="4">
    <source>
        <dbReference type="Proteomes" id="UP000799439"/>
    </source>
</evidence>
<feature type="region of interest" description="Disordered" evidence="1">
    <location>
        <begin position="144"/>
        <end position="194"/>
    </location>
</feature>
<feature type="domain" description="Apple" evidence="2">
    <location>
        <begin position="19"/>
        <end position="56"/>
    </location>
</feature>
<name>A0A9P4MJV8_9PEZI</name>
<feature type="compositionally biased region" description="Low complexity" evidence="1">
    <location>
        <begin position="165"/>
        <end position="175"/>
    </location>
</feature>
<dbReference type="PROSITE" id="PS51257">
    <property type="entry name" value="PROKAR_LIPOPROTEIN"/>
    <property type="match status" value="1"/>
</dbReference>
<dbReference type="Proteomes" id="UP000799439">
    <property type="component" value="Unassembled WGS sequence"/>
</dbReference>
<sequence>MQSRVTPEQAARFGRRDTATSFTDCNTQCSWSYGCVAFTYYEASGQCTLYQSLSGSYAAVHGSQFGLAQPQRDAMPKSSTTDAGAATATASGSLTGYGTGSLTATAAGTEGGNGGSYTPVNTFTAVGGGTTQVGSFTGYGTDSATSTGTGGAGVPTTGLGGKTGTDGLASSTTKYNGGGGGGSDGSGGTTSLPGTTTVTLYPTTCPAPTSTGYTTVYSTTYVAVCSGGNCGY</sequence>
<dbReference type="AlphaFoldDB" id="A0A9P4MJV8"/>
<feature type="compositionally biased region" description="Gly residues" evidence="1">
    <location>
        <begin position="176"/>
        <end position="188"/>
    </location>
</feature>
<dbReference type="Pfam" id="PF00024">
    <property type="entry name" value="PAN_1"/>
    <property type="match status" value="1"/>
</dbReference>
<evidence type="ECO:0000259" key="2">
    <source>
        <dbReference type="Pfam" id="PF00024"/>
    </source>
</evidence>
<keyword evidence="4" id="KW-1185">Reference proteome</keyword>
<accession>A0A9P4MJV8</accession>
<comment type="caution">
    <text evidence="3">The sequence shown here is derived from an EMBL/GenBank/DDBJ whole genome shotgun (WGS) entry which is preliminary data.</text>
</comment>